<gene>
    <name evidence="1" type="ORF">KHLLAP_LOCUS1501</name>
</gene>
<comment type="caution">
    <text evidence="1">The sequence shown here is derived from an EMBL/GenBank/DDBJ whole genome shotgun (WGS) entry which is preliminary data.</text>
</comment>
<evidence type="ECO:0000313" key="1">
    <source>
        <dbReference type="EMBL" id="CAJ2501033.1"/>
    </source>
</evidence>
<protein>
    <submittedName>
        <fullName evidence="1">Uu.00g038860.m01.CDS01</fullName>
    </submittedName>
</protein>
<evidence type="ECO:0000313" key="2">
    <source>
        <dbReference type="Proteomes" id="UP001295740"/>
    </source>
</evidence>
<accession>A0AAI8YDX3</accession>
<reference evidence="1" key="1">
    <citation type="submission" date="2023-10" db="EMBL/GenBank/DDBJ databases">
        <authorList>
            <person name="Hackl T."/>
        </authorList>
    </citation>
    <scope>NUCLEOTIDE SEQUENCE</scope>
</reference>
<dbReference type="EMBL" id="CAUWAG010000003">
    <property type="protein sequence ID" value="CAJ2501033.1"/>
    <property type="molecule type" value="Genomic_DNA"/>
</dbReference>
<keyword evidence="2" id="KW-1185">Reference proteome</keyword>
<sequence>MNIRHFHSDQQPSEWPVLFEPPALSQQGSSARCSWRGRCRGLTGSQPIAPQSNWSLQHVYNALALIQVVVLVLVLGRLISRATPSSAARSGGGCGGTFAYSVGVQRQDSLLNTTTTTTTTCYPRTATGRLGMPRGGHLRVQRQQSVRAHRQRQLVGTSLNNSIGDYTAAHDDTGRKPPPTLQEATLCSLESARLRYGRRRDHGVRSG</sequence>
<organism evidence="1 2">
    <name type="scientific">Anthostomella pinea</name>
    <dbReference type="NCBI Taxonomy" id="933095"/>
    <lineage>
        <taxon>Eukaryota</taxon>
        <taxon>Fungi</taxon>
        <taxon>Dikarya</taxon>
        <taxon>Ascomycota</taxon>
        <taxon>Pezizomycotina</taxon>
        <taxon>Sordariomycetes</taxon>
        <taxon>Xylariomycetidae</taxon>
        <taxon>Xylariales</taxon>
        <taxon>Xylariaceae</taxon>
        <taxon>Anthostomella</taxon>
    </lineage>
</organism>
<name>A0AAI8YDX3_9PEZI</name>
<dbReference type="AlphaFoldDB" id="A0AAI8YDX3"/>
<dbReference type="Proteomes" id="UP001295740">
    <property type="component" value="Unassembled WGS sequence"/>
</dbReference>
<proteinExistence type="predicted"/>